<evidence type="ECO:0000256" key="1">
    <source>
        <dbReference type="SAM" id="MobiDB-lite"/>
    </source>
</evidence>
<dbReference type="AlphaFoldDB" id="A0A927DK27"/>
<evidence type="ECO:0000313" key="4">
    <source>
        <dbReference type="Proteomes" id="UP000657739"/>
    </source>
</evidence>
<evidence type="ECO:0000313" key="2">
    <source>
        <dbReference type="EMBL" id="MBD3708039.1"/>
    </source>
</evidence>
<dbReference type="EMBL" id="JACXTJ010000001">
    <property type="protein sequence ID" value="MBD3721049.1"/>
    <property type="molecule type" value="Genomic_DNA"/>
</dbReference>
<feature type="region of interest" description="Disordered" evidence="1">
    <location>
        <begin position="16"/>
        <end position="43"/>
    </location>
</feature>
<dbReference type="EMBL" id="JACXTE010000001">
    <property type="protein sequence ID" value="MBD3708039.1"/>
    <property type="molecule type" value="Genomic_DNA"/>
</dbReference>
<accession>A0A927DK27</accession>
<comment type="caution">
    <text evidence="2">The sequence shown here is derived from an EMBL/GenBank/DDBJ whole genome shotgun (WGS) entry which is preliminary data.</text>
</comment>
<gene>
    <name evidence="2" type="ORF">IE987_10270</name>
    <name evidence="3" type="ORF">IE992_09860</name>
</gene>
<reference evidence="2" key="1">
    <citation type="submission" date="2020-07" db="EMBL/GenBank/DDBJ databases">
        <title>Clinical and genomic characterization of carbapenemase-producing Enterobacterales causing secondary infections during the COVID-19 crisis at a New York City hospital.</title>
        <authorList>
            <person name="Gomez-Simmonds A."/>
            <person name="Annavajhala M.K."/>
            <person name="Uhlemann A.-C."/>
        </authorList>
    </citation>
    <scope>NUCLEOTIDE SEQUENCE</scope>
    <source>
        <strain evidence="2">NK1593</strain>
        <strain evidence="3">NK1607</strain>
    </source>
</reference>
<dbReference type="Proteomes" id="UP000609027">
    <property type="component" value="Unassembled WGS sequence"/>
</dbReference>
<sequence length="68" mass="7755">MQGTYETFVEAGRQHYRGQPERPLGINRRSGRHGRRAAAGRDAGRRLLAEHRMSAEPHRFPSAYPLRG</sequence>
<evidence type="ECO:0000313" key="3">
    <source>
        <dbReference type="EMBL" id="MBD3721049.1"/>
    </source>
</evidence>
<proteinExistence type="predicted"/>
<dbReference type="Proteomes" id="UP000657739">
    <property type="component" value="Unassembled WGS sequence"/>
</dbReference>
<feature type="compositionally biased region" description="Basic residues" evidence="1">
    <location>
        <begin position="29"/>
        <end position="38"/>
    </location>
</feature>
<name>A0A927DK27_KLEPN</name>
<organism evidence="2 4">
    <name type="scientific">Klebsiella pneumoniae</name>
    <dbReference type="NCBI Taxonomy" id="573"/>
    <lineage>
        <taxon>Bacteria</taxon>
        <taxon>Pseudomonadati</taxon>
        <taxon>Pseudomonadota</taxon>
        <taxon>Gammaproteobacteria</taxon>
        <taxon>Enterobacterales</taxon>
        <taxon>Enterobacteriaceae</taxon>
        <taxon>Klebsiella/Raoultella group</taxon>
        <taxon>Klebsiella</taxon>
        <taxon>Klebsiella pneumoniae complex</taxon>
    </lineage>
</organism>
<protein>
    <submittedName>
        <fullName evidence="2">Uncharacterized protein</fullName>
    </submittedName>
</protein>